<keyword evidence="2" id="KW-1185">Reference proteome</keyword>
<reference evidence="1" key="1">
    <citation type="submission" date="2023-03" db="EMBL/GenBank/DDBJ databases">
        <title>Massive genome expansion in bonnet fungi (Mycena s.s.) driven by repeated elements and novel gene families across ecological guilds.</title>
        <authorList>
            <consortium name="Lawrence Berkeley National Laboratory"/>
            <person name="Harder C.B."/>
            <person name="Miyauchi S."/>
            <person name="Viragh M."/>
            <person name="Kuo A."/>
            <person name="Thoen E."/>
            <person name="Andreopoulos B."/>
            <person name="Lu D."/>
            <person name="Skrede I."/>
            <person name="Drula E."/>
            <person name="Henrissat B."/>
            <person name="Morin E."/>
            <person name="Kohler A."/>
            <person name="Barry K."/>
            <person name="LaButti K."/>
            <person name="Morin E."/>
            <person name="Salamov A."/>
            <person name="Lipzen A."/>
            <person name="Mereny Z."/>
            <person name="Hegedus B."/>
            <person name="Baldrian P."/>
            <person name="Stursova M."/>
            <person name="Weitz H."/>
            <person name="Taylor A."/>
            <person name="Grigoriev I.V."/>
            <person name="Nagy L.G."/>
            <person name="Martin F."/>
            <person name="Kauserud H."/>
        </authorList>
    </citation>
    <scope>NUCLEOTIDE SEQUENCE</scope>
    <source>
        <strain evidence="1">CBHHK200</strain>
    </source>
</reference>
<protein>
    <recommendedName>
        <fullName evidence="3">MYND-type domain-containing protein</fullName>
    </recommendedName>
</protein>
<proteinExistence type="predicted"/>
<sequence length="208" mass="23243">MTSALKVNIWMHGRNERRSEIKIIIVMPPGVAGSTPGMHKWTEQFMIDIADDIKHTRSWGCELCGAPSRETFWNVIHWTPVPEPAMTVWGFALCAANTACMEMMRTRDIHAMVRQLPPPHWMSPPPAPLLLNAPIESRVLGFVAPLSSSCASCHDDDTGAAGSEMNKCSGCHLTRFGRLRTGPCQRSDWPRHKKMCKAVQEVKKVKGR</sequence>
<gene>
    <name evidence="1" type="ORF">C8F04DRAFT_1104337</name>
</gene>
<organism evidence="1 2">
    <name type="scientific">Mycena alexandri</name>
    <dbReference type="NCBI Taxonomy" id="1745969"/>
    <lineage>
        <taxon>Eukaryota</taxon>
        <taxon>Fungi</taxon>
        <taxon>Dikarya</taxon>
        <taxon>Basidiomycota</taxon>
        <taxon>Agaricomycotina</taxon>
        <taxon>Agaricomycetes</taxon>
        <taxon>Agaricomycetidae</taxon>
        <taxon>Agaricales</taxon>
        <taxon>Marasmiineae</taxon>
        <taxon>Mycenaceae</taxon>
        <taxon>Mycena</taxon>
    </lineage>
</organism>
<dbReference type="Proteomes" id="UP001218188">
    <property type="component" value="Unassembled WGS sequence"/>
</dbReference>
<evidence type="ECO:0000313" key="2">
    <source>
        <dbReference type="Proteomes" id="UP001218188"/>
    </source>
</evidence>
<dbReference type="SUPFAM" id="SSF144232">
    <property type="entry name" value="HIT/MYND zinc finger-like"/>
    <property type="match status" value="1"/>
</dbReference>
<evidence type="ECO:0000313" key="1">
    <source>
        <dbReference type="EMBL" id="KAJ7033567.1"/>
    </source>
</evidence>
<evidence type="ECO:0008006" key="3">
    <source>
        <dbReference type="Google" id="ProtNLM"/>
    </source>
</evidence>
<dbReference type="Gene3D" id="6.10.140.2220">
    <property type="match status" value="1"/>
</dbReference>
<dbReference type="SUPFAM" id="SSF48695">
    <property type="entry name" value="Multiheme cytochromes"/>
    <property type="match status" value="1"/>
</dbReference>
<name>A0AAD6SXH3_9AGAR</name>
<dbReference type="AlphaFoldDB" id="A0AAD6SXH3"/>
<accession>A0AAD6SXH3</accession>
<dbReference type="InterPro" id="IPR036280">
    <property type="entry name" value="Multihaem_cyt_sf"/>
</dbReference>
<dbReference type="EMBL" id="JARJCM010000064">
    <property type="protein sequence ID" value="KAJ7033567.1"/>
    <property type="molecule type" value="Genomic_DNA"/>
</dbReference>
<comment type="caution">
    <text evidence="1">The sequence shown here is derived from an EMBL/GenBank/DDBJ whole genome shotgun (WGS) entry which is preliminary data.</text>
</comment>